<sequence length="45" mass="5099">MNSLIKPWIQTCRTELLDRTLIWNQPPTPCASTNPSTTNTARTEP</sequence>
<evidence type="ECO:0000256" key="1">
    <source>
        <dbReference type="SAM" id="MobiDB-lite"/>
    </source>
</evidence>
<dbReference type="Proteomes" id="UP000281594">
    <property type="component" value="Unassembled WGS sequence"/>
</dbReference>
<feature type="region of interest" description="Disordered" evidence="1">
    <location>
        <begin position="24"/>
        <end position="45"/>
    </location>
</feature>
<gene>
    <name evidence="2" type="ORF">D3C57_104505</name>
</gene>
<evidence type="ECO:0000313" key="3">
    <source>
        <dbReference type="Proteomes" id="UP000281594"/>
    </source>
</evidence>
<accession>A0A3L8RCU3</accession>
<evidence type="ECO:0000313" key="2">
    <source>
        <dbReference type="EMBL" id="RLV77604.1"/>
    </source>
</evidence>
<dbReference type="EMBL" id="QYCY01000001">
    <property type="protein sequence ID" value="RLV77604.1"/>
    <property type="molecule type" value="Genomic_DNA"/>
</dbReference>
<organism evidence="2 3">
    <name type="scientific">Streptomyces rapamycinicus (strain ATCC 29253 / DSM 41530 / NRRL 5491 / AYB-994)</name>
    <name type="common">Streptomyces hygroscopicus (strain ATCC 29253)</name>
    <dbReference type="NCBI Taxonomy" id="1343740"/>
    <lineage>
        <taxon>Bacteria</taxon>
        <taxon>Bacillati</taxon>
        <taxon>Actinomycetota</taxon>
        <taxon>Actinomycetes</taxon>
        <taxon>Kitasatosporales</taxon>
        <taxon>Streptomycetaceae</taxon>
        <taxon>Streptomyces</taxon>
        <taxon>Streptomyces violaceusniger group</taxon>
    </lineage>
</organism>
<proteinExistence type="predicted"/>
<protein>
    <submittedName>
        <fullName evidence="2">Integrase</fullName>
    </submittedName>
</protein>
<comment type="caution">
    <text evidence="2">The sequence shown here is derived from an EMBL/GenBank/DDBJ whole genome shotgun (WGS) entry which is preliminary data.</text>
</comment>
<dbReference type="AlphaFoldDB" id="A0A3L8RCU3"/>
<reference evidence="2 3" key="1">
    <citation type="journal article" date="2018" name="J. Biol. Chem.">
        <title>Discovery of the actinoplanic acid pathway in Streptomyces rapamycinicus reveals a genetically conserved synergism with rapamycin.</title>
        <authorList>
            <person name="Mrak P."/>
            <person name="Krastel P."/>
            <person name="Pivk Lukancic P."/>
            <person name="Tao J."/>
            <person name="Pistorius D."/>
            <person name="Moore C.M."/>
        </authorList>
    </citation>
    <scope>NUCLEOTIDE SEQUENCE [LARGE SCALE GENOMIC DNA]</scope>
    <source>
        <strain evidence="2 3">NRRL 5491</strain>
    </source>
</reference>
<name>A0A3L8RCU3_STRRN</name>